<dbReference type="OrthoDB" id="9785923at2"/>
<dbReference type="PANTHER" id="PTHR12697:SF5">
    <property type="entry name" value="DEOXYHYPUSINE HYDROXYLASE"/>
    <property type="match status" value="1"/>
</dbReference>
<feature type="signal peptide" evidence="1">
    <location>
        <begin position="1"/>
        <end position="22"/>
    </location>
</feature>
<reference evidence="2 3" key="1">
    <citation type="submission" date="2016-01" db="EMBL/GenBank/DDBJ databases">
        <title>High potential of lignocellulose degradation of a new Verrucomicrobia species.</title>
        <authorList>
            <person name="Wang Y."/>
            <person name="Shi Y."/>
            <person name="Qiu Z."/>
            <person name="Liu S."/>
            <person name="Yang H."/>
        </authorList>
    </citation>
    <scope>NUCLEOTIDE SEQUENCE [LARGE SCALE GENOMIC DNA]</scope>
    <source>
        <strain evidence="2 3">TSB47</strain>
    </source>
</reference>
<dbReference type="InterPro" id="IPR004155">
    <property type="entry name" value="PBS_lyase_HEAT"/>
</dbReference>
<dbReference type="SUPFAM" id="SSF48371">
    <property type="entry name" value="ARM repeat"/>
    <property type="match status" value="1"/>
</dbReference>
<dbReference type="Pfam" id="PF13646">
    <property type="entry name" value="HEAT_2"/>
    <property type="match status" value="2"/>
</dbReference>
<name>A0A178IF27_9BACT</name>
<dbReference type="Proteomes" id="UP000078486">
    <property type="component" value="Unassembled WGS sequence"/>
</dbReference>
<evidence type="ECO:0000256" key="1">
    <source>
        <dbReference type="SAM" id="SignalP"/>
    </source>
</evidence>
<sequence>MRAIPHYLLAAALLFATSRLHASAPALAPLAAYDYGQPLAPLIDYENRLHAATPAERAAVGDELLALLDAPGATTAAKRVFIDWLGVAGTGKCAPALARLAANPDYTFNAARSLAAIPGEEAEKALVGLLDHDSNTVRIAAANALGQRRAESAIPSLARLLAPGSQVAADVRAAALDALAQIGTTAAVRALQPLRDSRPFGPEDLPRVRALAAAAANTVRHAPPAEKNAAQEYAKKILLADLHGATAEIKVEIVNTLFTPAPAAPGCNLMGYNPDAADLRPLLAAPEPRLRAAVARGLAASSDPAAVEILRDQFPSLPPDTQLAALNAVASSRNATALPIIETALAADSPALREAAIHAAGACGAGSQLAALVRALGDSENALAAAAQTALQRFPSETASAFLLNQLTTTATGDNTLRIRLLDVLAARQERAVFAQSAAWTSDSDAPLRAAAFATVARLVRPGDLSAVLSLAANIKAGADHREWTRALFDSVALEPDAASAARLLSAQLARSGARERAALIGALTLVNAPGASDTLQSLLAAPDTAVRKETIRALSAAQTPDACKLLLATARNGLAADERTLSLIGAIATLERLDIPAAAKVGEYRAAWSLASRDEERQSIIAAVKKIRAPAAASFLKEIIPADK</sequence>
<keyword evidence="1" id="KW-0732">Signal</keyword>
<comment type="caution">
    <text evidence="2">The sequence shown here is derived from an EMBL/GenBank/DDBJ whole genome shotgun (WGS) entry which is preliminary data.</text>
</comment>
<dbReference type="InterPro" id="IPR011989">
    <property type="entry name" value="ARM-like"/>
</dbReference>
<feature type="chain" id="PRO_5008088748" description="HEAT repeat domain-containing protein" evidence="1">
    <location>
        <begin position="23"/>
        <end position="645"/>
    </location>
</feature>
<proteinExistence type="predicted"/>
<dbReference type="PANTHER" id="PTHR12697">
    <property type="entry name" value="PBS LYASE HEAT-LIKE PROTEIN"/>
    <property type="match status" value="1"/>
</dbReference>
<dbReference type="Gene3D" id="1.25.10.10">
    <property type="entry name" value="Leucine-rich Repeat Variant"/>
    <property type="match status" value="3"/>
</dbReference>
<dbReference type="EMBL" id="LRRQ01000160">
    <property type="protein sequence ID" value="OAM87755.1"/>
    <property type="molecule type" value="Genomic_DNA"/>
</dbReference>
<keyword evidence="3" id="KW-1185">Reference proteome</keyword>
<dbReference type="STRING" id="1184151.AW736_21060"/>
<dbReference type="Pfam" id="PF03130">
    <property type="entry name" value="HEAT_PBS"/>
    <property type="match status" value="1"/>
</dbReference>
<organism evidence="2 3">
    <name type="scientific">Termitidicoccus mucosus</name>
    <dbReference type="NCBI Taxonomy" id="1184151"/>
    <lineage>
        <taxon>Bacteria</taxon>
        <taxon>Pseudomonadati</taxon>
        <taxon>Verrucomicrobiota</taxon>
        <taxon>Opitutia</taxon>
        <taxon>Opitutales</taxon>
        <taxon>Opitutaceae</taxon>
        <taxon>Termitidicoccus</taxon>
    </lineage>
</organism>
<dbReference type="AlphaFoldDB" id="A0A178IF27"/>
<dbReference type="SMART" id="SM00567">
    <property type="entry name" value="EZ_HEAT"/>
    <property type="match status" value="8"/>
</dbReference>
<evidence type="ECO:0008006" key="4">
    <source>
        <dbReference type="Google" id="ProtNLM"/>
    </source>
</evidence>
<dbReference type="InterPro" id="IPR016024">
    <property type="entry name" value="ARM-type_fold"/>
</dbReference>
<evidence type="ECO:0000313" key="3">
    <source>
        <dbReference type="Proteomes" id="UP000078486"/>
    </source>
</evidence>
<evidence type="ECO:0000313" key="2">
    <source>
        <dbReference type="EMBL" id="OAM87755.1"/>
    </source>
</evidence>
<dbReference type="RefSeq" id="WP_068772264.1">
    <property type="nucleotide sequence ID" value="NZ_CP109796.1"/>
</dbReference>
<protein>
    <recommendedName>
        <fullName evidence="4">HEAT repeat domain-containing protein</fullName>
    </recommendedName>
</protein>
<dbReference type="GO" id="GO:0016491">
    <property type="term" value="F:oxidoreductase activity"/>
    <property type="evidence" value="ECO:0007669"/>
    <property type="project" value="TreeGrafter"/>
</dbReference>
<gene>
    <name evidence="2" type="ORF">AW736_21060</name>
</gene>
<accession>A0A178IF27</accession>